<evidence type="ECO:0000313" key="1">
    <source>
        <dbReference type="EMBL" id="SVC69706.1"/>
    </source>
</evidence>
<proteinExistence type="predicted"/>
<evidence type="ECO:0008006" key="2">
    <source>
        <dbReference type="Google" id="ProtNLM"/>
    </source>
</evidence>
<protein>
    <recommendedName>
        <fullName evidence="2">LptD C-terminal domain-containing protein</fullName>
    </recommendedName>
</protein>
<dbReference type="AlphaFoldDB" id="A0A382P8W8"/>
<dbReference type="EMBL" id="UINC01105631">
    <property type="protein sequence ID" value="SVC69706.1"/>
    <property type="molecule type" value="Genomic_DNA"/>
</dbReference>
<feature type="non-terminal residue" evidence="1">
    <location>
        <position position="1"/>
    </location>
</feature>
<reference evidence="1" key="1">
    <citation type="submission" date="2018-05" db="EMBL/GenBank/DDBJ databases">
        <authorList>
            <person name="Lanie J.A."/>
            <person name="Ng W.-L."/>
            <person name="Kazmierczak K.M."/>
            <person name="Andrzejewski T.M."/>
            <person name="Davidsen T.M."/>
            <person name="Wayne K.J."/>
            <person name="Tettelin H."/>
            <person name="Glass J.I."/>
            <person name="Rusch D."/>
            <person name="Podicherti R."/>
            <person name="Tsui H.-C.T."/>
            <person name="Winkler M.E."/>
        </authorList>
    </citation>
    <scope>NUCLEOTIDE SEQUENCE</scope>
</reference>
<sequence length="207" mass="24091">QFGTPFPRTYELTRDLLQGRDSVNSLTYLEWGLLPLPDLDVRNIVSLDFTDLDGDLLSDPLFTRPGTVSRIAVVSKAKYTWRWDRLSLSPQFKHIYQRDKFPERSIPDQQRRWIMPILRADYRVGPRTVLKTGIQGFPILRETSTDPANPAQDFRRTSYTAFFENRSNYQGYDLTILMGLFRSKLTFTGSSRPGFGQIDYFFRVFIG</sequence>
<organism evidence="1">
    <name type="scientific">marine metagenome</name>
    <dbReference type="NCBI Taxonomy" id="408172"/>
    <lineage>
        <taxon>unclassified sequences</taxon>
        <taxon>metagenomes</taxon>
        <taxon>ecological metagenomes</taxon>
    </lineage>
</organism>
<accession>A0A382P8W8</accession>
<name>A0A382P8W8_9ZZZZ</name>
<gene>
    <name evidence="1" type="ORF">METZ01_LOCUS322560</name>
</gene>